<organism evidence="1 2">
    <name type="scientific">Novosphingobium resinovorum</name>
    <dbReference type="NCBI Taxonomy" id="158500"/>
    <lineage>
        <taxon>Bacteria</taxon>
        <taxon>Pseudomonadati</taxon>
        <taxon>Pseudomonadota</taxon>
        <taxon>Alphaproteobacteria</taxon>
        <taxon>Sphingomonadales</taxon>
        <taxon>Sphingomonadaceae</taxon>
        <taxon>Novosphingobium</taxon>
    </lineage>
</organism>
<protein>
    <submittedName>
        <fullName evidence="1">Plasmid and phage replicative helicase</fullName>
    </submittedName>
</protein>
<dbReference type="AlphaFoldDB" id="A0A031JNG0"/>
<dbReference type="RefSeq" id="WP_051587135.1">
    <property type="nucleotide sequence ID" value="NZ_JFYZ01000040.1"/>
</dbReference>
<dbReference type="GO" id="GO:0004386">
    <property type="term" value="F:helicase activity"/>
    <property type="evidence" value="ECO:0007669"/>
    <property type="project" value="UniProtKB-KW"/>
</dbReference>
<reference evidence="1 2" key="1">
    <citation type="submission" date="2014-03" db="EMBL/GenBank/DDBJ databases">
        <title>Whole genome sequence of Novosphingobium resinovorum KF1.</title>
        <authorList>
            <person name="Gan H.M."/>
            <person name="Gan H.Y."/>
            <person name="Chew T.H."/>
            <person name="Savka M.A."/>
        </authorList>
    </citation>
    <scope>NUCLEOTIDE SEQUENCE [LARGE SCALE GENOMIC DNA]</scope>
    <source>
        <strain evidence="1 2">KF1</strain>
    </source>
</reference>
<proteinExistence type="predicted"/>
<accession>A0A031JNG0</accession>
<keyword evidence="1" id="KW-0378">Hydrolase</keyword>
<sequence>MNNVDLPNGDSVGVACRWEWPDAFEGLETRDLYKVQLAIDGAEWGESVQAKDWVGNAVATALGMDAEKDKHRIKALLRTWIASKALTVEKRPTAKGRPKPFVIVGSWVDSATLPTSQSGVGRVG</sequence>
<dbReference type="Proteomes" id="UP000024329">
    <property type="component" value="Unassembled WGS sequence"/>
</dbReference>
<gene>
    <name evidence="1" type="ORF">BV97_04647</name>
</gene>
<dbReference type="PATRIC" id="fig|158500.4.peg.4723"/>
<comment type="caution">
    <text evidence="1">The sequence shown here is derived from an EMBL/GenBank/DDBJ whole genome shotgun (WGS) entry which is preliminary data.</text>
</comment>
<keyword evidence="1" id="KW-0547">Nucleotide-binding</keyword>
<keyword evidence="1" id="KW-0067">ATP-binding</keyword>
<evidence type="ECO:0000313" key="1">
    <source>
        <dbReference type="EMBL" id="EZP74909.1"/>
    </source>
</evidence>
<keyword evidence="1" id="KW-0347">Helicase</keyword>
<dbReference type="eggNOG" id="COG3598">
    <property type="taxonomic scope" value="Bacteria"/>
</dbReference>
<dbReference type="EMBL" id="JFYZ01000040">
    <property type="protein sequence ID" value="EZP74909.1"/>
    <property type="molecule type" value="Genomic_DNA"/>
</dbReference>
<name>A0A031JNG0_9SPHN</name>
<evidence type="ECO:0000313" key="2">
    <source>
        <dbReference type="Proteomes" id="UP000024329"/>
    </source>
</evidence>